<evidence type="ECO:0000313" key="1">
    <source>
        <dbReference type="EMBL" id="MDU0111593.1"/>
    </source>
</evidence>
<dbReference type="RefSeq" id="WP_315945518.1">
    <property type="nucleotide sequence ID" value="NZ_JAWCUA010000001.1"/>
</dbReference>
<proteinExistence type="predicted"/>
<evidence type="ECO:0000313" key="2">
    <source>
        <dbReference type="Proteomes" id="UP001257914"/>
    </source>
</evidence>
<accession>A0ABU3QX24</accession>
<evidence type="ECO:0008006" key="3">
    <source>
        <dbReference type="Google" id="ProtNLM"/>
    </source>
</evidence>
<comment type="caution">
    <text evidence="1">The sequence shown here is derived from an EMBL/GenBank/DDBJ whole genome shotgun (WGS) entry which is preliminary data.</text>
</comment>
<gene>
    <name evidence="1" type="ORF">RT723_00925</name>
</gene>
<keyword evidence="2" id="KW-1185">Reference proteome</keyword>
<dbReference type="EMBL" id="JAWCUA010000001">
    <property type="protein sequence ID" value="MDU0111593.1"/>
    <property type="molecule type" value="Genomic_DNA"/>
</dbReference>
<sequence length="134" mass="15725">MKQRFTEFFQLYATAMQNRQLKLLKSIYRLPFIIVHDEPKSVATFNLELEMKLKKVLASFQQMSVSSVEVQVNKAIHLSKDVHFANVSWTFKNEQGEIQLTYNTSYMLNVTEEDIKIITVIIDDENDTYLKLID</sequence>
<name>A0ABU3QX24_9GAMM</name>
<protein>
    <recommendedName>
        <fullName evidence="3">SnoaL-like domain-containing protein</fullName>
    </recommendedName>
</protein>
<organism evidence="1 2">
    <name type="scientific">Psychrosphaera aquimarina</name>
    <dbReference type="NCBI Taxonomy" id="2044854"/>
    <lineage>
        <taxon>Bacteria</taxon>
        <taxon>Pseudomonadati</taxon>
        <taxon>Pseudomonadota</taxon>
        <taxon>Gammaproteobacteria</taxon>
        <taxon>Alteromonadales</taxon>
        <taxon>Pseudoalteromonadaceae</taxon>
        <taxon>Psychrosphaera</taxon>
    </lineage>
</organism>
<reference evidence="1 2" key="1">
    <citation type="submission" date="2023-10" db="EMBL/GenBank/DDBJ databases">
        <title>Psychrosphaera aquimaarina strain SW33 isolated from seawater.</title>
        <authorList>
            <person name="Bayburt H."/>
            <person name="Kim J.M."/>
            <person name="Choi B.J."/>
            <person name="Jeon C.O."/>
        </authorList>
    </citation>
    <scope>NUCLEOTIDE SEQUENCE [LARGE SCALE GENOMIC DNA]</scope>
    <source>
        <strain evidence="1 2">KCTC 52743</strain>
    </source>
</reference>
<dbReference type="Proteomes" id="UP001257914">
    <property type="component" value="Unassembled WGS sequence"/>
</dbReference>